<dbReference type="Proteomes" id="UP000271624">
    <property type="component" value="Unassembled WGS sequence"/>
</dbReference>
<dbReference type="SUPFAM" id="SSF52540">
    <property type="entry name" value="P-loop containing nucleoside triphosphate hydrolases"/>
    <property type="match status" value="1"/>
</dbReference>
<evidence type="ECO:0000313" key="2">
    <source>
        <dbReference type="EMBL" id="RUT02578.1"/>
    </source>
</evidence>
<feature type="region of interest" description="Disordered" evidence="1">
    <location>
        <begin position="1"/>
        <end position="23"/>
    </location>
</feature>
<dbReference type="RefSeq" id="WP_233787165.1">
    <property type="nucleotide sequence ID" value="NZ_RSCL01000016.1"/>
</dbReference>
<dbReference type="InterPro" id="IPR027417">
    <property type="entry name" value="P-loop_NTPase"/>
</dbReference>
<reference evidence="2" key="1">
    <citation type="submission" date="2018-12" db="EMBL/GenBank/DDBJ databases">
        <authorList>
            <person name="Will S."/>
            <person name="Neumann-Schaal M."/>
            <person name="Henke P."/>
        </authorList>
    </citation>
    <scope>NUCLEOTIDE SEQUENCE</scope>
    <source>
        <strain evidence="2">PCC 7102</strain>
    </source>
</reference>
<accession>A0A433V936</accession>
<dbReference type="Pfam" id="PF14516">
    <property type="entry name" value="AAA_35"/>
    <property type="match status" value="1"/>
</dbReference>
<evidence type="ECO:0000256" key="1">
    <source>
        <dbReference type="SAM" id="MobiDB-lite"/>
    </source>
</evidence>
<sequence>MTKNNKSKFYQGQNSPPLPVAEPELPEGQVELASAFYIERPPVELRCYEAIVKPGSLIRIKAPRQMGKTSLMARILHHASQNGCLTVPLSFQLADGKVFTDLDKFLRWFCLRVAKKLELPNKLVDYWDEIFGSKDNCTDYFEEYLLKEINQPLVLGLDEVDLVLKKFMVLFLNILTLSI</sequence>
<comment type="caution">
    <text evidence="2">The sequence shown here is derived from an EMBL/GenBank/DDBJ whole genome shotgun (WGS) entry which is preliminary data.</text>
</comment>
<dbReference type="EMBL" id="RSCL01000016">
    <property type="protein sequence ID" value="RUT02578.1"/>
    <property type="molecule type" value="Genomic_DNA"/>
</dbReference>
<organism evidence="2 3">
    <name type="scientific">Dulcicalothrix desertica PCC 7102</name>
    <dbReference type="NCBI Taxonomy" id="232991"/>
    <lineage>
        <taxon>Bacteria</taxon>
        <taxon>Bacillati</taxon>
        <taxon>Cyanobacteriota</taxon>
        <taxon>Cyanophyceae</taxon>
        <taxon>Nostocales</taxon>
        <taxon>Calotrichaceae</taxon>
        <taxon>Dulcicalothrix</taxon>
    </lineage>
</organism>
<dbReference type="Gene3D" id="3.40.50.300">
    <property type="entry name" value="P-loop containing nucleotide triphosphate hydrolases"/>
    <property type="match status" value="1"/>
</dbReference>
<gene>
    <name evidence="2" type="ORF">DSM106972_060560</name>
</gene>
<reference evidence="2" key="2">
    <citation type="journal article" date="2019" name="Genome Biol. Evol.">
        <title>Day and night: Metabolic profiles and evolutionary relationships of six axenic non-marine cyanobacteria.</title>
        <authorList>
            <person name="Will S.E."/>
            <person name="Henke P."/>
            <person name="Boedeker C."/>
            <person name="Huang S."/>
            <person name="Brinkmann H."/>
            <person name="Rohde M."/>
            <person name="Jarek M."/>
            <person name="Friedl T."/>
            <person name="Seufert S."/>
            <person name="Schumacher M."/>
            <person name="Overmann J."/>
            <person name="Neumann-Schaal M."/>
            <person name="Petersen J."/>
        </authorList>
    </citation>
    <scope>NUCLEOTIDE SEQUENCE [LARGE SCALE GENOMIC DNA]</scope>
    <source>
        <strain evidence="2">PCC 7102</strain>
    </source>
</reference>
<keyword evidence="3" id="KW-1185">Reference proteome</keyword>
<evidence type="ECO:0008006" key="4">
    <source>
        <dbReference type="Google" id="ProtNLM"/>
    </source>
</evidence>
<protein>
    <recommendedName>
        <fullName evidence="4">Serine/threonine protein kinase</fullName>
    </recommendedName>
</protein>
<feature type="compositionally biased region" description="Polar residues" evidence="1">
    <location>
        <begin position="1"/>
        <end position="15"/>
    </location>
</feature>
<name>A0A433V936_9CYAN</name>
<proteinExistence type="predicted"/>
<dbReference type="AlphaFoldDB" id="A0A433V936"/>
<evidence type="ECO:0000313" key="3">
    <source>
        <dbReference type="Proteomes" id="UP000271624"/>
    </source>
</evidence>